<accession>A0ABQ9UBR4</accession>
<keyword evidence="3" id="KW-1185">Reference proteome</keyword>
<feature type="region of interest" description="Disordered" evidence="1">
    <location>
        <begin position="1"/>
        <end position="54"/>
    </location>
</feature>
<organism evidence="2 3">
    <name type="scientific">Saguinus oedipus</name>
    <name type="common">Cotton-top tamarin</name>
    <name type="synonym">Oedipomidas oedipus</name>
    <dbReference type="NCBI Taxonomy" id="9490"/>
    <lineage>
        <taxon>Eukaryota</taxon>
        <taxon>Metazoa</taxon>
        <taxon>Chordata</taxon>
        <taxon>Craniata</taxon>
        <taxon>Vertebrata</taxon>
        <taxon>Euteleostomi</taxon>
        <taxon>Mammalia</taxon>
        <taxon>Eutheria</taxon>
        <taxon>Euarchontoglires</taxon>
        <taxon>Primates</taxon>
        <taxon>Haplorrhini</taxon>
        <taxon>Platyrrhini</taxon>
        <taxon>Cebidae</taxon>
        <taxon>Callitrichinae</taxon>
        <taxon>Saguinus</taxon>
    </lineage>
</organism>
<evidence type="ECO:0000256" key="1">
    <source>
        <dbReference type="SAM" id="MobiDB-lite"/>
    </source>
</evidence>
<comment type="caution">
    <text evidence="2">The sequence shown here is derived from an EMBL/GenBank/DDBJ whole genome shotgun (WGS) entry which is preliminary data.</text>
</comment>
<feature type="non-terminal residue" evidence="2">
    <location>
        <position position="54"/>
    </location>
</feature>
<dbReference type="Proteomes" id="UP001266305">
    <property type="component" value="Unassembled WGS sequence"/>
</dbReference>
<gene>
    <name evidence="2" type="ORF">P7K49_028240</name>
</gene>
<dbReference type="EMBL" id="JASSZA010000014">
    <property type="protein sequence ID" value="KAK2094502.1"/>
    <property type="molecule type" value="Genomic_DNA"/>
</dbReference>
<reference evidence="2 3" key="1">
    <citation type="submission" date="2023-05" db="EMBL/GenBank/DDBJ databases">
        <title>B98-5 Cell Line De Novo Hybrid Assembly: An Optical Mapping Approach.</title>
        <authorList>
            <person name="Kananen K."/>
            <person name="Auerbach J.A."/>
            <person name="Kautto E."/>
            <person name="Blachly J.S."/>
        </authorList>
    </citation>
    <scope>NUCLEOTIDE SEQUENCE [LARGE SCALE GENOMIC DNA]</scope>
    <source>
        <strain evidence="2">B95-8</strain>
        <tissue evidence="2">Cell line</tissue>
    </source>
</reference>
<evidence type="ECO:0000313" key="3">
    <source>
        <dbReference type="Proteomes" id="UP001266305"/>
    </source>
</evidence>
<feature type="compositionally biased region" description="Polar residues" evidence="1">
    <location>
        <begin position="45"/>
        <end position="54"/>
    </location>
</feature>
<name>A0ABQ9UBR4_SAGOE</name>
<evidence type="ECO:0000313" key="2">
    <source>
        <dbReference type="EMBL" id="KAK2094502.1"/>
    </source>
</evidence>
<proteinExistence type="predicted"/>
<sequence length="54" mass="5802">LKRQRSCFGDIQPDSHQTVASSKNHENLPQGLDILYGTGTGDEVFSSSIPGPSE</sequence>
<protein>
    <submittedName>
        <fullName evidence="2">Uncharacterized protein</fullName>
    </submittedName>
</protein>
<feature type="non-terminal residue" evidence="2">
    <location>
        <position position="1"/>
    </location>
</feature>